<proteinExistence type="predicted"/>
<accession>A0AAD9Q8F2</accession>
<reference evidence="1" key="1">
    <citation type="journal article" date="2023" name="G3 (Bethesda)">
        <title>Whole genome assembly and annotation of the endangered Caribbean coral Acropora cervicornis.</title>
        <authorList>
            <person name="Selwyn J.D."/>
            <person name="Vollmer S.V."/>
        </authorList>
    </citation>
    <scope>NUCLEOTIDE SEQUENCE</scope>
    <source>
        <strain evidence="1">K2</strain>
    </source>
</reference>
<dbReference type="AlphaFoldDB" id="A0AAD9Q8F2"/>
<dbReference type="EMBL" id="JARQWQ010000054">
    <property type="protein sequence ID" value="KAK2556646.1"/>
    <property type="molecule type" value="Genomic_DNA"/>
</dbReference>
<dbReference type="Proteomes" id="UP001249851">
    <property type="component" value="Unassembled WGS sequence"/>
</dbReference>
<evidence type="ECO:0000313" key="2">
    <source>
        <dbReference type="Proteomes" id="UP001249851"/>
    </source>
</evidence>
<name>A0AAD9Q8F2_ACRCE</name>
<protein>
    <submittedName>
        <fullName evidence="1">Uncharacterized protein</fullName>
    </submittedName>
</protein>
<organism evidence="1 2">
    <name type="scientific">Acropora cervicornis</name>
    <name type="common">Staghorn coral</name>
    <dbReference type="NCBI Taxonomy" id="6130"/>
    <lineage>
        <taxon>Eukaryota</taxon>
        <taxon>Metazoa</taxon>
        <taxon>Cnidaria</taxon>
        <taxon>Anthozoa</taxon>
        <taxon>Hexacorallia</taxon>
        <taxon>Scleractinia</taxon>
        <taxon>Astrocoeniina</taxon>
        <taxon>Acroporidae</taxon>
        <taxon>Acropora</taxon>
    </lineage>
</organism>
<comment type="caution">
    <text evidence="1">The sequence shown here is derived from an EMBL/GenBank/DDBJ whole genome shotgun (WGS) entry which is preliminary data.</text>
</comment>
<sequence length="87" mass="9679">MMKISSSVQSNGLVREYEVSVARHVGFEEVWVGEKRSACPSRIKMQEKRLVTCVTTFNSGGNTSNAARPIIILLEYISGVVQEDVNF</sequence>
<evidence type="ECO:0000313" key="1">
    <source>
        <dbReference type="EMBL" id="KAK2556646.1"/>
    </source>
</evidence>
<reference evidence="1" key="2">
    <citation type="journal article" date="2023" name="Science">
        <title>Genomic signatures of disease resistance in endangered staghorn corals.</title>
        <authorList>
            <person name="Vollmer S.V."/>
            <person name="Selwyn J.D."/>
            <person name="Despard B.A."/>
            <person name="Roesel C.L."/>
        </authorList>
    </citation>
    <scope>NUCLEOTIDE SEQUENCE</scope>
    <source>
        <strain evidence="1">K2</strain>
    </source>
</reference>
<gene>
    <name evidence="1" type="ORF">P5673_021195</name>
</gene>
<keyword evidence="2" id="KW-1185">Reference proteome</keyword>